<comment type="function">
    <text evidence="2 22">Cell wall formation.</text>
</comment>
<evidence type="ECO:0000256" key="13">
    <source>
        <dbReference type="ARBA" id="ARBA00022960"/>
    </source>
</evidence>
<dbReference type="GO" id="GO:0009252">
    <property type="term" value="P:peptidoglycan biosynthetic process"/>
    <property type="evidence" value="ECO:0007669"/>
    <property type="project" value="UniProtKB-UniRule"/>
</dbReference>
<feature type="active site" evidence="23">
    <location>
        <position position="17"/>
    </location>
</feature>
<gene>
    <name evidence="22" type="primary">ddl</name>
    <name evidence="28" type="ORF">A8990_10649</name>
</gene>
<name>A0A3D9SB87_9BACL</name>
<dbReference type="PANTHER" id="PTHR23132:SF25">
    <property type="entry name" value="D-ALANINE--D-ALANINE LIGASE A"/>
    <property type="match status" value="1"/>
</dbReference>
<feature type="active site" evidence="23">
    <location>
        <position position="361"/>
    </location>
</feature>
<dbReference type="GO" id="GO:0046872">
    <property type="term" value="F:metal ion binding"/>
    <property type="evidence" value="ECO:0007669"/>
    <property type="project" value="UniProtKB-KW"/>
</dbReference>
<keyword evidence="16 22" id="KW-0961">Cell wall biogenesis/degradation</keyword>
<dbReference type="NCBIfam" id="NF002378">
    <property type="entry name" value="PRK01372.1"/>
    <property type="match status" value="1"/>
</dbReference>
<evidence type="ECO:0000256" key="24">
    <source>
        <dbReference type="PIRSR" id="PIRSR039102-2"/>
    </source>
</evidence>
<dbReference type="InterPro" id="IPR011761">
    <property type="entry name" value="ATP-grasp"/>
</dbReference>
<dbReference type="InterPro" id="IPR016185">
    <property type="entry name" value="PreATP-grasp_dom_sf"/>
</dbReference>
<feature type="binding site" evidence="25">
    <location>
        <position position="352"/>
    </location>
    <ligand>
        <name>Mg(2+)</name>
        <dbReference type="ChEBI" id="CHEBI:18420"/>
        <label>2</label>
    </ligand>
</feature>
<dbReference type="GO" id="GO:0005829">
    <property type="term" value="C:cytosol"/>
    <property type="evidence" value="ECO:0007669"/>
    <property type="project" value="TreeGrafter"/>
</dbReference>
<evidence type="ECO:0000256" key="9">
    <source>
        <dbReference type="ARBA" id="ARBA00022723"/>
    </source>
</evidence>
<dbReference type="HAMAP" id="MF_00047">
    <property type="entry name" value="Dala_Dala_lig"/>
    <property type="match status" value="1"/>
</dbReference>
<keyword evidence="8 22" id="KW-0436">Ligase</keyword>
<evidence type="ECO:0000256" key="21">
    <source>
        <dbReference type="ARBA" id="ARBA00077154"/>
    </source>
</evidence>
<dbReference type="Proteomes" id="UP000256304">
    <property type="component" value="Unassembled WGS sequence"/>
</dbReference>
<reference evidence="28 29" key="1">
    <citation type="submission" date="2018-08" db="EMBL/GenBank/DDBJ databases">
        <title>Genomic Encyclopedia of Type Strains, Phase III (KMG-III): the genomes of soil and plant-associated and newly described type strains.</title>
        <authorList>
            <person name="Whitman W."/>
        </authorList>
    </citation>
    <scope>NUCLEOTIDE SEQUENCE [LARGE SCALE GENOMIC DNA]</scope>
    <source>
        <strain evidence="28 29">CGMCC 1.10966</strain>
    </source>
</reference>
<feature type="binding site" evidence="25">
    <location>
        <position position="336"/>
    </location>
    <ligand>
        <name>Mg(2+)</name>
        <dbReference type="ChEBI" id="CHEBI:18420"/>
        <label>1</label>
    </ligand>
</feature>
<dbReference type="FunFam" id="3.30.1490.20:FF:000007">
    <property type="entry name" value="D-alanine--D-alanine ligase"/>
    <property type="match status" value="1"/>
</dbReference>
<evidence type="ECO:0000256" key="3">
    <source>
        <dbReference type="ARBA" id="ARBA00004496"/>
    </source>
</evidence>
<comment type="cofactor">
    <cofactor evidence="1">
        <name>Mn(2+)</name>
        <dbReference type="ChEBI" id="CHEBI:29035"/>
    </cofactor>
</comment>
<dbReference type="NCBIfam" id="TIGR01205">
    <property type="entry name" value="D_ala_D_alaTIGR"/>
    <property type="match status" value="1"/>
</dbReference>
<evidence type="ECO:0000259" key="27">
    <source>
        <dbReference type="PROSITE" id="PS50975"/>
    </source>
</evidence>
<dbReference type="InterPro" id="IPR000291">
    <property type="entry name" value="D-Ala_lig_Van_CS"/>
</dbReference>
<dbReference type="FunFam" id="3.30.470.20:FF:000008">
    <property type="entry name" value="D-alanine--D-alanine ligase"/>
    <property type="match status" value="1"/>
</dbReference>
<dbReference type="PROSITE" id="PS00843">
    <property type="entry name" value="DALA_DALA_LIGASE_1"/>
    <property type="match status" value="1"/>
</dbReference>
<comment type="caution">
    <text evidence="28">The sequence shown here is derived from an EMBL/GenBank/DDBJ whole genome shotgun (WGS) entry which is preliminary data.</text>
</comment>
<accession>A0A3D9SB87</accession>
<evidence type="ECO:0000313" key="28">
    <source>
        <dbReference type="EMBL" id="REE90546.1"/>
    </source>
</evidence>
<evidence type="ECO:0000256" key="10">
    <source>
        <dbReference type="ARBA" id="ARBA00022741"/>
    </source>
</evidence>
<evidence type="ECO:0000256" key="11">
    <source>
        <dbReference type="ARBA" id="ARBA00022840"/>
    </source>
</evidence>
<feature type="binding site" evidence="25">
    <location>
        <position position="350"/>
    </location>
    <ligand>
        <name>Mg(2+)</name>
        <dbReference type="ChEBI" id="CHEBI:18420"/>
        <label>1</label>
    </ligand>
</feature>
<evidence type="ECO:0000256" key="26">
    <source>
        <dbReference type="PROSITE-ProRule" id="PRU00409"/>
    </source>
</evidence>
<dbReference type="EMBL" id="QTTN01000006">
    <property type="protein sequence ID" value="REE90546.1"/>
    <property type="molecule type" value="Genomic_DNA"/>
</dbReference>
<comment type="pathway">
    <text evidence="18">Glycan biosynthesis.</text>
</comment>
<dbReference type="GO" id="GO:0008360">
    <property type="term" value="P:regulation of cell shape"/>
    <property type="evidence" value="ECO:0007669"/>
    <property type="project" value="UniProtKB-KW"/>
</dbReference>
<dbReference type="Gene3D" id="3.30.470.20">
    <property type="entry name" value="ATP-grasp fold, B domain"/>
    <property type="match status" value="1"/>
</dbReference>
<dbReference type="PIRSF" id="PIRSF039102">
    <property type="entry name" value="Ddl/VanB"/>
    <property type="match status" value="1"/>
</dbReference>
<keyword evidence="29" id="KW-1185">Reference proteome</keyword>
<evidence type="ECO:0000256" key="5">
    <source>
        <dbReference type="ARBA" id="ARBA00010871"/>
    </source>
</evidence>
<evidence type="ECO:0000256" key="15">
    <source>
        <dbReference type="ARBA" id="ARBA00023211"/>
    </source>
</evidence>
<proteinExistence type="inferred from homology"/>
<evidence type="ECO:0000256" key="12">
    <source>
        <dbReference type="ARBA" id="ARBA00022842"/>
    </source>
</evidence>
<dbReference type="Pfam" id="PF07478">
    <property type="entry name" value="Dala_Dala_lig_C"/>
    <property type="match status" value="1"/>
</dbReference>
<evidence type="ECO:0000256" key="23">
    <source>
        <dbReference type="PIRSR" id="PIRSR039102-1"/>
    </source>
</evidence>
<evidence type="ECO:0000256" key="18">
    <source>
        <dbReference type="ARBA" id="ARBA00060592"/>
    </source>
</evidence>
<dbReference type="InterPro" id="IPR005905">
    <property type="entry name" value="D_ala_D_ala"/>
</dbReference>
<evidence type="ECO:0000256" key="6">
    <source>
        <dbReference type="ARBA" id="ARBA00012216"/>
    </source>
</evidence>
<comment type="catalytic activity">
    <reaction evidence="17 22">
        <text>2 D-alanine + ATP = D-alanyl-D-alanine + ADP + phosphate + H(+)</text>
        <dbReference type="Rhea" id="RHEA:11224"/>
        <dbReference type="ChEBI" id="CHEBI:15378"/>
        <dbReference type="ChEBI" id="CHEBI:30616"/>
        <dbReference type="ChEBI" id="CHEBI:43474"/>
        <dbReference type="ChEBI" id="CHEBI:57416"/>
        <dbReference type="ChEBI" id="CHEBI:57822"/>
        <dbReference type="ChEBI" id="CHEBI:456216"/>
        <dbReference type="EC" id="6.3.2.4"/>
    </reaction>
</comment>
<dbReference type="Gene3D" id="3.40.50.20">
    <property type="match status" value="1"/>
</dbReference>
<dbReference type="GO" id="GO:0071555">
    <property type="term" value="P:cell wall organization"/>
    <property type="evidence" value="ECO:0007669"/>
    <property type="project" value="UniProtKB-KW"/>
</dbReference>
<keyword evidence="13 22" id="KW-0133">Cell shape</keyword>
<evidence type="ECO:0000256" key="16">
    <source>
        <dbReference type="ARBA" id="ARBA00023316"/>
    </source>
</evidence>
<feature type="active site" evidence="23">
    <location>
        <position position="226"/>
    </location>
</feature>
<dbReference type="SUPFAM" id="SSF52440">
    <property type="entry name" value="PreATP-grasp domain"/>
    <property type="match status" value="1"/>
</dbReference>
<keyword evidence="15 25" id="KW-0464">Manganese</keyword>
<dbReference type="InterPro" id="IPR011127">
    <property type="entry name" value="Dala_Dala_lig_N"/>
</dbReference>
<evidence type="ECO:0000256" key="22">
    <source>
        <dbReference type="HAMAP-Rule" id="MF_00047"/>
    </source>
</evidence>
<dbReference type="Pfam" id="PF01820">
    <property type="entry name" value="Dala_Dala_lig_N"/>
    <property type="match status" value="1"/>
</dbReference>
<evidence type="ECO:0000256" key="25">
    <source>
        <dbReference type="PIRSR" id="PIRSR039102-3"/>
    </source>
</evidence>
<feature type="binding site" evidence="25">
    <location>
        <position position="350"/>
    </location>
    <ligand>
        <name>Mg(2+)</name>
        <dbReference type="ChEBI" id="CHEBI:18420"/>
        <label>2</label>
    </ligand>
</feature>
<evidence type="ECO:0000256" key="19">
    <source>
        <dbReference type="ARBA" id="ARBA00068427"/>
    </source>
</evidence>
<comment type="subcellular location">
    <subcellularLocation>
        <location evidence="3 22">Cytoplasm</location>
    </subcellularLocation>
</comment>
<dbReference type="PANTHER" id="PTHR23132">
    <property type="entry name" value="D-ALANINE--D-ALANINE LIGASE"/>
    <property type="match status" value="1"/>
</dbReference>
<keyword evidence="11 26" id="KW-0067">ATP-binding</keyword>
<evidence type="ECO:0000256" key="20">
    <source>
        <dbReference type="ARBA" id="ARBA00076288"/>
    </source>
</evidence>
<dbReference type="SUPFAM" id="SSF56059">
    <property type="entry name" value="Glutathione synthetase ATP-binding domain-like"/>
    <property type="match status" value="1"/>
</dbReference>
<comment type="cofactor">
    <cofactor evidence="25">
        <name>Mg(2+)</name>
        <dbReference type="ChEBI" id="CHEBI:18420"/>
    </cofactor>
    <cofactor evidence="25">
        <name>Mn(2+)</name>
        <dbReference type="ChEBI" id="CHEBI:29035"/>
    </cofactor>
    <text evidence="25">Binds 2 magnesium or manganese ions per subunit.</text>
</comment>
<dbReference type="PROSITE" id="PS50975">
    <property type="entry name" value="ATP_GRASP"/>
    <property type="match status" value="1"/>
</dbReference>
<feature type="domain" description="ATP-grasp" evidence="27">
    <location>
        <begin position="177"/>
        <end position="383"/>
    </location>
</feature>
<dbReference type="EC" id="6.3.2.4" evidence="6 22"/>
<dbReference type="NCBIfam" id="NF002528">
    <property type="entry name" value="PRK01966.1-4"/>
    <property type="match status" value="1"/>
</dbReference>
<evidence type="ECO:0000256" key="4">
    <source>
        <dbReference type="ARBA" id="ARBA00004752"/>
    </source>
</evidence>
<dbReference type="GO" id="GO:0005524">
    <property type="term" value="F:ATP binding"/>
    <property type="evidence" value="ECO:0007669"/>
    <property type="project" value="UniProtKB-UniRule"/>
</dbReference>
<evidence type="ECO:0000256" key="7">
    <source>
        <dbReference type="ARBA" id="ARBA00022490"/>
    </source>
</evidence>
<dbReference type="InterPro" id="IPR011095">
    <property type="entry name" value="Dala_Dala_lig_C"/>
</dbReference>
<feature type="binding site" evidence="24">
    <location>
        <position position="173"/>
    </location>
    <ligand>
        <name>ATP</name>
        <dbReference type="ChEBI" id="CHEBI:30616"/>
    </ligand>
</feature>
<feature type="binding site" evidence="24">
    <location>
        <begin position="349"/>
        <end position="350"/>
    </location>
    <ligand>
        <name>ATP</name>
        <dbReference type="ChEBI" id="CHEBI:30616"/>
    </ligand>
</feature>
<dbReference type="PROSITE" id="PS00844">
    <property type="entry name" value="DALA_DALA_LIGASE_2"/>
    <property type="match status" value="1"/>
</dbReference>
<dbReference type="AlphaFoldDB" id="A0A3D9SB87"/>
<organism evidence="28 29">
    <name type="scientific">Paenibacillus taihuensis</name>
    <dbReference type="NCBI Taxonomy" id="1156355"/>
    <lineage>
        <taxon>Bacteria</taxon>
        <taxon>Bacillati</taxon>
        <taxon>Bacillota</taxon>
        <taxon>Bacilli</taxon>
        <taxon>Bacillales</taxon>
        <taxon>Paenibacillaceae</taxon>
        <taxon>Paenibacillus</taxon>
    </lineage>
</organism>
<feature type="binding site" evidence="24">
    <location>
        <begin position="256"/>
        <end position="263"/>
    </location>
    <ligand>
        <name>ATP</name>
        <dbReference type="ChEBI" id="CHEBI:30616"/>
    </ligand>
</feature>
<evidence type="ECO:0000256" key="14">
    <source>
        <dbReference type="ARBA" id="ARBA00022984"/>
    </source>
</evidence>
<keyword evidence="9 25" id="KW-0479">Metal-binding</keyword>
<dbReference type="InterPro" id="IPR013815">
    <property type="entry name" value="ATP_grasp_subdomain_1"/>
</dbReference>
<keyword evidence="10 24" id="KW-0547">Nucleotide-binding</keyword>
<evidence type="ECO:0000256" key="17">
    <source>
        <dbReference type="ARBA" id="ARBA00047614"/>
    </source>
</evidence>
<protein>
    <recommendedName>
        <fullName evidence="19 22">D-alanine--D-alanine ligase</fullName>
        <ecNumber evidence="6 22">6.3.2.4</ecNumber>
    </recommendedName>
    <alternativeName>
        <fullName evidence="21 22">D-Ala-D-Ala ligase</fullName>
    </alternativeName>
    <alternativeName>
        <fullName evidence="20 22">D-alanylalanine synthetase</fullName>
    </alternativeName>
</protein>
<comment type="similarity">
    <text evidence="5 22">Belongs to the D-alanine--D-alanine ligase family.</text>
</comment>
<dbReference type="UniPathway" id="UPA00219"/>
<dbReference type="GO" id="GO:0008716">
    <property type="term" value="F:D-alanine-D-alanine ligase activity"/>
    <property type="evidence" value="ECO:0007669"/>
    <property type="project" value="UniProtKB-UniRule"/>
</dbReference>
<evidence type="ECO:0000313" key="29">
    <source>
        <dbReference type="Proteomes" id="UP000256304"/>
    </source>
</evidence>
<keyword evidence="7 22" id="KW-0963">Cytoplasm</keyword>
<dbReference type="Gene3D" id="3.30.1490.20">
    <property type="entry name" value="ATP-grasp fold, A domain"/>
    <property type="match status" value="1"/>
</dbReference>
<keyword evidence="12 25" id="KW-0460">Magnesium</keyword>
<comment type="pathway">
    <text evidence="4 22">Cell wall biogenesis; peptidoglycan biosynthesis.</text>
</comment>
<evidence type="ECO:0000256" key="2">
    <source>
        <dbReference type="ARBA" id="ARBA00003921"/>
    </source>
</evidence>
<feature type="binding site" evidence="24">
    <location>
        <begin position="218"/>
        <end position="220"/>
    </location>
    <ligand>
        <name>ATP</name>
        <dbReference type="ChEBI" id="CHEBI:30616"/>
    </ligand>
</feature>
<dbReference type="OrthoDB" id="9813261at2"/>
<keyword evidence="14 22" id="KW-0573">Peptidoglycan synthesis</keyword>
<evidence type="ECO:0000256" key="8">
    <source>
        <dbReference type="ARBA" id="ARBA00022598"/>
    </source>
</evidence>
<dbReference type="RefSeq" id="WP_116188289.1">
    <property type="nucleotide sequence ID" value="NZ_QTTN01000006.1"/>
</dbReference>
<sequence>MGEKVRVGLVYGGRSGEHEVSLQTALAVMKAFDYSKYEIKPFYISKTGEWRAGDMLLAAPAGLEQLRLAGSSAIGTEALMPVFGSQGADEAADAADVDAAPAPASISSVPGKVTISSVSTDVAVPEAEGTIDVVFPLLHGTFGEDGTIQGLFEMANIPYVGAGVLASAVGMDKITMKKIFAQEGLPQCIYRHFNRTQWKKDSSYYIMEIEVALGYPCFVKPANLGSSVGISKARNRDELIAAVEYALRFDRKVIVEEFVDAREIEVSVLGNDEPRASVVGEITSSSEFYDYKAKYIDGKSMMHIPANITQEQSDSVREMALRAFLAIDGSGLSRVDFFLRKEDGQIFINEVNTMPGFTPYSMYPLMWKESGVPYTELLDTLIALAIERHAEKQTIDYSGGSPA</sequence>
<feature type="binding site" evidence="24">
    <location>
        <begin position="226"/>
        <end position="227"/>
    </location>
    <ligand>
        <name>ATP</name>
        <dbReference type="ChEBI" id="CHEBI:30616"/>
    </ligand>
</feature>
<evidence type="ECO:0000256" key="1">
    <source>
        <dbReference type="ARBA" id="ARBA00001936"/>
    </source>
</evidence>